<dbReference type="PANTHER" id="PTHR43806:SF11">
    <property type="entry name" value="CEREVISIN-RELATED"/>
    <property type="match status" value="1"/>
</dbReference>
<dbReference type="SUPFAM" id="SSF52743">
    <property type="entry name" value="Subtilisin-like"/>
    <property type="match status" value="1"/>
</dbReference>
<dbReference type="PROSITE" id="PS00137">
    <property type="entry name" value="SUBTILASE_HIS"/>
    <property type="match status" value="1"/>
</dbReference>
<dbReference type="Proteomes" id="UP000292686">
    <property type="component" value="Unassembled WGS sequence"/>
</dbReference>
<keyword evidence="4 5" id="KW-0720">Serine protease</keyword>
<keyword evidence="6" id="KW-0812">Transmembrane</keyword>
<reference evidence="10 11" key="1">
    <citation type="submission" date="2019-01" db="EMBL/GenBank/DDBJ databases">
        <title>Agromyces.</title>
        <authorList>
            <person name="Li J."/>
        </authorList>
    </citation>
    <scope>NUCLEOTIDE SEQUENCE [LARGE SCALE GENOMIC DNA]</scope>
    <source>
        <strain evidence="10 11">DSM 23870</strain>
    </source>
</reference>
<dbReference type="InterPro" id="IPR023827">
    <property type="entry name" value="Peptidase_S8_Asp-AS"/>
</dbReference>
<feature type="active site" description="Charge relay system" evidence="5">
    <location>
        <position position="111"/>
    </location>
</feature>
<keyword evidence="6" id="KW-0472">Membrane</keyword>
<gene>
    <name evidence="9" type="ORF">BJ972_001740</name>
    <name evidence="10" type="ORF">ESP50_07745</name>
</gene>
<evidence type="ECO:0000256" key="7">
    <source>
        <dbReference type="SAM" id="SignalP"/>
    </source>
</evidence>
<sequence>MRFARLAASAAFGAVALAGFIAAPAPTTVAIAASNECAPGNIAFSPDAPLAFPLLQTDAAWARSTGAGIVVAVVDSGIDGSNPHLKNAVVGGIDLVGDGERADGLSDPQGHGTAIAGQIAARAVDGSGVIGLAPDAKVMPVRVFRGTDDESVRNGFGPTTERLATGIRYAAENGATIINVSLSDYADSGALRDAVDFAHSRGSLVVASAGNRATSEDTTDGPRYPAAYDAALAVTATDNSGVVTDDSIHGPHVDVAAPGAEVATSATGAGDCIYASDAPSSSFATGYTSAAAALVAAAHPGEGPDEWAYRLEATAARTDPDRRDDVNGWGLIQPASAITLLPDATTRGPEGPFFDTSASAVRPGGAVVTPNSDPSPFVLTAEATALLTVAGAAALGTIGTVIILRRRRQTERETVAAAVAAPTGLGLLERESVDEYE</sequence>
<dbReference type="PROSITE" id="PS00136">
    <property type="entry name" value="SUBTILASE_ASP"/>
    <property type="match status" value="1"/>
</dbReference>
<dbReference type="Proteomes" id="UP000581087">
    <property type="component" value="Unassembled WGS sequence"/>
</dbReference>
<keyword evidence="7" id="KW-0732">Signal</keyword>
<evidence type="ECO:0000313" key="9">
    <source>
        <dbReference type="EMBL" id="NYD67221.1"/>
    </source>
</evidence>
<dbReference type="Gene3D" id="3.40.50.200">
    <property type="entry name" value="Peptidase S8/S53 domain"/>
    <property type="match status" value="1"/>
</dbReference>
<evidence type="ECO:0000256" key="1">
    <source>
        <dbReference type="ARBA" id="ARBA00011073"/>
    </source>
</evidence>
<feature type="domain" description="Peptidase S8/S53" evidence="8">
    <location>
        <begin position="66"/>
        <end position="330"/>
    </location>
</feature>
<dbReference type="InterPro" id="IPR015500">
    <property type="entry name" value="Peptidase_S8_subtilisin-rel"/>
</dbReference>
<dbReference type="InterPro" id="IPR036852">
    <property type="entry name" value="Peptidase_S8/S53_dom_sf"/>
</dbReference>
<feature type="chain" id="PRO_5043198837" evidence="7">
    <location>
        <begin position="33"/>
        <end position="437"/>
    </location>
</feature>
<evidence type="ECO:0000256" key="4">
    <source>
        <dbReference type="ARBA" id="ARBA00022825"/>
    </source>
</evidence>
<evidence type="ECO:0000256" key="2">
    <source>
        <dbReference type="ARBA" id="ARBA00022670"/>
    </source>
</evidence>
<dbReference type="PANTHER" id="PTHR43806">
    <property type="entry name" value="PEPTIDASE S8"/>
    <property type="match status" value="1"/>
</dbReference>
<feature type="active site" description="Charge relay system" evidence="5">
    <location>
        <position position="75"/>
    </location>
</feature>
<dbReference type="InterPro" id="IPR000209">
    <property type="entry name" value="Peptidase_S8/S53_dom"/>
</dbReference>
<dbReference type="GO" id="GO:0004252">
    <property type="term" value="F:serine-type endopeptidase activity"/>
    <property type="evidence" value="ECO:0007669"/>
    <property type="project" value="UniProtKB-UniRule"/>
</dbReference>
<keyword evidence="3 5" id="KW-0378">Hydrolase</keyword>
<comment type="caution">
    <text evidence="10">The sequence shown here is derived from an EMBL/GenBank/DDBJ whole genome shotgun (WGS) entry which is preliminary data.</text>
</comment>
<dbReference type="RefSeq" id="WP_129173775.1">
    <property type="nucleotide sequence ID" value="NZ_JACCBI010000001.1"/>
</dbReference>
<proteinExistence type="inferred from homology"/>
<dbReference type="PRINTS" id="PR00723">
    <property type="entry name" value="SUBTILISIN"/>
</dbReference>
<dbReference type="OrthoDB" id="9813435at2"/>
<dbReference type="EMBL" id="JACCBI010000001">
    <property type="protein sequence ID" value="NYD67221.1"/>
    <property type="molecule type" value="Genomic_DNA"/>
</dbReference>
<comment type="similarity">
    <text evidence="1 5">Belongs to the peptidase S8 family.</text>
</comment>
<dbReference type="InterPro" id="IPR022398">
    <property type="entry name" value="Peptidase_S8_His-AS"/>
</dbReference>
<feature type="active site" description="Charge relay system" evidence="5">
    <location>
        <position position="282"/>
    </location>
</feature>
<feature type="signal peptide" evidence="7">
    <location>
        <begin position="1"/>
        <end position="32"/>
    </location>
</feature>
<dbReference type="Pfam" id="PF00082">
    <property type="entry name" value="Peptidase_S8"/>
    <property type="match status" value="1"/>
</dbReference>
<evidence type="ECO:0000256" key="5">
    <source>
        <dbReference type="PROSITE-ProRule" id="PRU01240"/>
    </source>
</evidence>
<accession>A0A4V1R2F2</accession>
<name>A0A4V1R2F2_9MICO</name>
<evidence type="ECO:0000256" key="3">
    <source>
        <dbReference type="ARBA" id="ARBA00022801"/>
    </source>
</evidence>
<evidence type="ECO:0000313" key="10">
    <source>
        <dbReference type="EMBL" id="RXZ86946.1"/>
    </source>
</evidence>
<feature type="transmembrane region" description="Helical" evidence="6">
    <location>
        <begin position="383"/>
        <end position="404"/>
    </location>
</feature>
<evidence type="ECO:0000259" key="8">
    <source>
        <dbReference type="Pfam" id="PF00082"/>
    </source>
</evidence>
<organism evidence="10 11">
    <name type="scientific">Agromyces atrinae</name>
    <dbReference type="NCBI Taxonomy" id="592376"/>
    <lineage>
        <taxon>Bacteria</taxon>
        <taxon>Bacillati</taxon>
        <taxon>Actinomycetota</taxon>
        <taxon>Actinomycetes</taxon>
        <taxon>Micrococcales</taxon>
        <taxon>Microbacteriaceae</taxon>
        <taxon>Agromyces</taxon>
    </lineage>
</organism>
<dbReference type="EMBL" id="SDPM01000003">
    <property type="protein sequence ID" value="RXZ86946.1"/>
    <property type="molecule type" value="Genomic_DNA"/>
</dbReference>
<evidence type="ECO:0000313" key="11">
    <source>
        <dbReference type="Proteomes" id="UP000292686"/>
    </source>
</evidence>
<keyword evidence="6" id="KW-1133">Transmembrane helix</keyword>
<protein>
    <submittedName>
        <fullName evidence="10">Peptidase S8</fullName>
    </submittedName>
</protein>
<keyword evidence="2 5" id="KW-0645">Protease</keyword>
<evidence type="ECO:0000313" key="12">
    <source>
        <dbReference type="Proteomes" id="UP000581087"/>
    </source>
</evidence>
<dbReference type="AlphaFoldDB" id="A0A4V1R2F2"/>
<keyword evidence="11" id="KW-1185">Reference proteome</keyword>
<dbReference type="PROSITE" id="PS51892">
    <property type="entry name" value="SUBTILASE"/>
    <property type="match status" value="1"/>
</dbReference>
<reference evidence="9 12" key="2">
    <citation type="submission" date="2020-07" db="EMBL/GenBank/DDBJ databases">
        <title>Sequencing the genomes of 1000 actinobacteria strains.</title>
        <authorList>
            <person name="Klenk H.-P."/>
        </authorList>
    </citation>
    <scope>NUCLEOTIDE SEQUENCE [LARGE SCALE GENOMIC DNA]</scope>
    <source>
        <strain evidence="9 12">DSM 23870</strain>
    </source>
</reference>
<dbReference type="InterPro" id="IPR050131">
    <property type="entry name" value="Peptidase_S8_subtilisin-like"/>
</dbReference>
<dbReference type="GO" id="GO:0006508">
    <property type="term" value="P:proteolysis"/>
    <property type="evidence" value="ECO:0007669"/>
    <property type="project" value="UniProtKB-KW"/>
</dbReference>
<evidence type="ECO:0000256" key="6">
    <source>
        <dbReference type="SAM" id="Phobius"/>
    </source>
</evidence>